<evidence type="ECO:0000313" key="2">
    <source>
        <dbReference type="EMBL" id="ROW04839.1"/>
    </source>
</evidence>
<dbReference type="AlphaFoldDB" id="A0A423WMV7"/>
<proteinExistence type="predicted"/>
<dbReference type="Proteomes" id="UP000283895">
    <property type="component" value="Unassembled WGS sequence"/>
</dbReference>
<reference evidence="2 3" key="1">
    <citation type="submission" date="2015-09" db="EMBL/GenBank/DDBJ databases">
        <title>Host preference determinants of Valsa canker pathogens revealed by comparative genomics.</title>
        <authorList>
            <person name="Yin Z."/>
            <person name="Huang L."/>
        </authorList>
    </citation>
    <scope>NUCLEOTIDE SEQUENCE [LARGE SCALE GENOMIC DNA]</scope>
    <source>
        <strain evidence="2 3">03-1</strain>
    </source>
</reference>
<protein>
    <submittedName>
        <fullName evidence="2">Uncharacterized protein</fullName>
    </submittedName>
</protein>
<accession>A0A423WMV7</accession>
<dbReference type="OrthoDB" id="5346581at2759"/>
<organism evidence="2 3">
    <name type="scientific">Cytospora schulzeri</name>
    <dbReference type="NCBI Taxonomy" id="448051"/>
    <lineage>
        <taxon>Eukaryota</taxon>
        <taxon>Fungi</taxon>
        <taxon>Dikarya</taxon>
        <taxon>Ascomycota</taxon>
        <taxon>Pezizomycotina</taxon>
        <taxon>Sordariomycetes</taxon>
        <taxon>Sordariomycetidae</taxon>
        <taxon>Diaporthales</taxon>
        <taxon>Cytosporaceae</taxon>
        <taxon>Cytospora</taxon>
    </lineage>
</organism>
<dbReference type="EMBL" id="LKEA01000013">
    <property type="protein sequence ID" value="ROW04839.1"/>
    <property type="molecule type" value="Genomic_DNA"/>
</dbReference>
<comment type="caution">
    <text evidence="2">The sequence shown here is derived from an EMBL/GenBank/DDBJ whole genome shotgun (WGS) entry which is preliminary data.</text>
</comment>
<evidence type="ECO:0000256" key="1">
    <source>
        <dbReference type="SAM" id="MobiDB-lite"/>
    </source>
</evidence>
<sequence length="191" mass="21443">MTHHQIIHQPFPQVSPEPTRPSTTSDGEAEEARKLTVDDLGQQHRDIFIRALLDLWSTPAAETTFAQILDGAPLSQSVQDVPIGSEGKRNNGVFCPLPIYSDQKNLVRVDPEEPISTTGIYRDLWERRPLGDNDGNPRSHCGSYNSLDYPSDADFVISRERRYERLEARLDAEIGERKCAAASIDLSNKEK</sequence>
<dbReference type="STRING" id="356882.A0A423WMV7"/>
<feature type="region of interest" description="Disordered" evidence="1">
    <location>
        <begin position="1"/>
        <end position="32"/>
    </location>
</feature>
<evidence type="ECO:0000313" key="3">
    <source>
        <dbReference type="Proteomes" id="UP000283895"/>
    </source>
</evidence>
<gene>
    <name evidence="2" type="ORF">VMCG_04820</name>
</gene>
<keyword evidence="3" id="KW-1185">Reference proteome</keyword>
<name>A0A423WMV7_9PEZI</name>